<comment type="function">
    <text evidence="15">Essential component of nuclear pore complex. Could be essessential for embryogenesis. Nucleoporins may be involved both in binding and translocating proteins during nucleocytoplasmic transport.</text>
</comment>
<evidence type="ECO:0000256" key="8">
    <source>
        <dbReference type="ARBA" id="ARBA00022927"/>
    </source>
</evidence>
<dbReference type="InterPro" id="IPR042533">
    <property type="entry name" value="Nucleoporin_Nup155_C_1"/>
</dbReference>
<dbReference type="GO" id="GO:0031965">
    <property type="term" value="C:nuclear membrane"/>
    <property type="evidence" value="ECO:0007669"/>
    <property type="project" value="UniProtKB-SubCell"/>
</dbReference>
<name>A0A8J1UWR6_OWEFU</name>
<evidence type="ECO:0000256" key="7">
    <source>
        <dbReference type="ARBA" id="ARBA00022816"/>
    </source>
</evidence>
<evidence type="ECO:0000256" key="1">
    <source>
        <dbReference type="ARBA" id="ARBA00004335"/>
    </source>
</evidence>
<dbReference type="GO" id="GO:0051028">
    <property type="term" value="P:mRNA transport"/>
    <property type="evidence" value="ECO:0007669"/>
    <property type="project" value="UniProtKB-KW"/>
</dbReference>
<evidence type="ECO:0000256" key="15">
    <source>
        <dbReference type="ARBA" id="ARBA00058219"/>
    </source>
</evidence>
<evidence type="ECO:0000313" key="22">
    <source>
        <dbReference type="EMBL" id="CAH1772348.1"/>
    </source>
</evidence>
<evidence type="ECO:0000256" key="13">
    <source>
        <dbReference type="ARBA" id="ARBA00023180"/>
    </source>
</evidence>
<dbReference type="PANTHER" id="PTHR10350:SF6">
    <property type="entry name" value="NUCLEAR PORE COMPLEX PROTEIN NUP155"/>
    <property type="match status" value="1"/>
</dbReference>
<keyword evidence="13" id="KW-0325">Glycoprotein</keyword>
<keyword evidence="11" id="KW-0472">Membrane</keyword>
<feature type="compositionally biased region" description="Low complexity" evidence="19">
    <location>
        <begin position="638"/>
        <end position="659"/>
    </location>
</feature>
<dbReference type="InterPro" id="IPR042537">
    <property type="entry name" value="Nucleoporin_Nup155_C_2"/>
</dbReference>
<feature type="region of interest" description="Disordered" evidence="19">
    <location>
        <begin position="625"/>
        <end position="659"/>
    </location>
</feature>
<dbReference type="FunFam" id="1.25.40.450:FF:000001">
    <property type="entry name" value="Nuclear pore complex protein"/>
    <property type="match status" value="1"/>
</dbReference>
<comment type="similarity">
    <text evidence="4">Belongs to the non-repetitive/WGA-negative nucleoporin family.</text>
</comment>
<keyword evidence="12" id="KW-1015">Disulfide bond</keyword>
<dbReference type="InterPro" id="IPR004870">
    <property type="entry name" value="Nucleoporin_Nup155"/>
</dbReference>
<evidence type="ECO:0000256" key="6">
    <source>
        <dbReference type="ARBA" id="ARBA00022553"/>
    </source>
</evidence>
<evidence type="ECO:0000256" key="14">
    <source>
        <dbReference type="ARBA" id="ARBA00023242"/>
    </source>
</evidence>
<dbReference type="PANTHER" id="PTHR10350">
    <property type="entry name" value="NUCLEAR PORE COMPLEX PROTEIN NUP155"/>
    <property type="match status" value="1"/>
</dbReference>
<feature type="domain" description="Nucleoporin Nup133/Nup155-like N-terminal" evidence="21">
    <location>
        <begin position="78"/>
        <end position="503"/>
    </location>
</feature>
<keyword evidence="7" id="KW-0509">mRNA transport</keyword>
<dbReference type="GO" id="GO:0006405">
    <property type="term" value="P:RNA export from nucleus"/>
    <property type="evidence" value="ECO:0007669"/>
    <property type="project" value="TreeGrafter"/>
</dbReference>
<evidence type="ECO:0000259" key="21">
    <source>
        <dbReference type="Pfam" id="PF08801"/>
    </source>
</evidence>
<dbReference type="EMBL" id="CAIIXF020000001">
    <property type="protein sequence ID" value="CAH1772348.1"/>
    <property type="molecule type" value="Genomic_DNA"/>
</dbReference>
<dbReference type="GO" id="GO:0044611">
    <property type="term" value="C:nuclear pore inner ring"/>
    <property type="evidence" value="ECO:0007669"/>
    <property type="project" value="TreeGrafter"/>
</dbReference>
<dbReference type="Pfam" id="PF08801">
    <property type="entry name" value="Nucleoporin_N"/>
    <property type="match status" value="1"/>
</dbReference>
<dbReference type="InterPro" id="IPR014908">
    <property type="entry name" value="Nucleoporin_Nup133/Nup155_N"/>
</dbReference>
<evidence type="ECO:0000256" key="19">
    <source>
        <dbReference type="SAM" id="MobiDB-lite"/>
    </source>
</evidence>
<comment type="caution">
    <text evidence="22">The sequence shown here is derived from an EMBL/GenBank/DDBJ whole genome shotgun (WGS) entry which is preliminary data.</text>
</comment>
<evidence type="ECO:0000256" key="2">
    <source>
        <dbReference type="ARBA" id="ARBA00004567"/>
    </source>
</evidence>
<dbReference type="Proteomes" id="UP000749559">
    <property type="component" value="Unassembled WGS sequence"/>
</dbReference>
<evidence type="ECO:0000256" key="18">
    <source>
        <dbReference type="ARBA" id="ARBA00078199"/>
    </source>
</evidence>
<dbReference type="GO" id="GO:0017056">
    <property type="term" value="F:structural constituent of nuclear pore"/>
    <property type="evidence" value="ECO:0007669"/>
    <property type="project" value="InterPro"/>
</dbReference>
<keyword evidence="8" id="KW-0653">Protein transport</keyword>
<dbReference type="InterPro" id="IPR007187">
    <property type="entry name" value="Nucleoporin_Nup133/Nup155_C"/>
</dbReference>
<dbReference type="Gene3D" id="1.25.40.440">
    <property type="entry name" value="Nucleoporin, helical domain, central subdomain"/>
    <property type="match status" value="1"/>
</dbReference>
<organism evidence="22 23">
    <name type="scientific">Owenia fusiformis</name>
    <name type="common">Polychaete worm</name>
    <dbReference type="NCBI Taxonomy" id="6347"/>
    <lineage>
        <taxon>Eukaryota</taxon>
        <taxon>Metazoa</taxon>
        <taxon>Spiralia</taxon>
        <taxon>Lophotrochozoa</taxon>
        <taxon>Annelida</taxon>
        <taxon>Polychaeta</taxon>
        <taxon>Sedentaria</taxon>
        <taxon>Canalipalpata</taxon>
        <taxon>Sabellida</taxon>
        <taxon>Oweniida</taxon>
        <taxon>Oweniidae</taxon>
        <taxon>Owenia</taxon>
    </lineage>
</organism>
<accession>A0A8J1UWR6</accession>
<dbReference type="GO" id="GO:0036228">
    <property type="term" value="P:protein localization to nuclear inner membrane"/>
    <property type="evidence" value="ECO:0007669"/>
    <property type="project" value="TreeGrafter"/>
</dbReference>
<evidence type="ECO:0000256" key="16">
    <source>
        <dbReference type="ARBA" id="ARBA00068608"/>
    </source>
</evidence>
<evidence type="ECO:0000256" key="10">
    <source>
        <dbReference type="ARBA" id="ARBA00023132"/>
    </source>
</evidence>
<evidence type="ECO:0000256" key="4">
    <source>
        <dbReference type="ARBA" id="ARBA00007373"/>
    </source>
</evidence>
<keyword evidence="9" id="KW-0811">Translocation</keyword>
<evidence type="ECO:0000256" key="5">
    <source>
        <dbReference type="ARBA" id="ARBA00022448"/>
    </source>
</evidence>
<evidence type="ECO:0000256" key="9">
    <source>
        <dbReference type="ARBA" id="ARBA00023010"/>
    </source>
</evidence>
<gene>
    <name evidence="22" type="ORF">OFUS_LOCUS121</name>
</gene>
<dbReference type="Gene3D" id="1.20.58.1780">
    <property type="match status" value="1"/>
</dbReference>
<keyword evidence="10" id="KW-0906">Nuclear pore complex</keyword>
<dbReference type="FunFam" id="1.25.40.440:FF:000001">
    <property type="entry name" value="Nuclear pore complex subunit"/>
    <property type="match status" value="1"/>
</dbReference>
<keyword evidence="23" id="KW-1185">Reference proteome</keyword>
<dbReference type="OrthoDB" id="338970at2759"/>
<protein>
    <recommendedName>
        <fullName evidence="16">Nuclear pore complex protein Nup155</fullName>
    </recommendedName>
    <alternativeName>
        <fullName evidence="17">155 kDa nucleoporin</fullName>
    </alternativeName>
    <alternativeName>
        <fullName evidence="18">Nucleoporin Nup155</fullName>
    </alternativeName>
</protein>
<dbReference type="GO" id="GO:0006606">
    <property type="term" value="P:protein import into nucleus"/>
    <property type="evidence" value="ECO:0007669"/>
    <property type="project" value="TreeGrafter"/>
</dbReference>
<feature type="domain" description="Nucleoporin Nup133/Nup155-like C-terminal" evidence="20">
    <location>
        <begin position="673"/>
        <end position="1376"/>
    </location>
</feature>
<dbReference type="FunFam" id="1.20.120.1880:FF:000001">
    <property type="entry name" value="Nuclear pore complex protein Nup155"/>
    <property type="match status" value="1"/>
</dbReference>
<sequence>MSSFMGPHMTLPHTAAQGALETAALLVDKHLVADSNYLDLSELLKVPSHSQPSTSGQQDFDYPQLADPRLELGSVPELTNLKKVPLPPELVEQYGHMQCNCRMGLFPEISRAWLTIDSDIFVWNYEDGQDLAYFDGLNETILSAGLVKPKPGIFQPHILYLLCLCTPVDIVLLGVSFTKPFESKTADPGNGEMHLLPDPLFSIPTDNTHIVSIQGAASGRIFMAGKDGCLYELYYQADDGWFSKKCRKINHSKGALSYIIPQFLNFSFSDEDPVVQISVDNSRNILYTRSEKGTIMLYDLGADGKGMNRVAGLAQNSISHLAALTARTDRSNFKQIVHIAALSQSESRNIHLVAVTQTGVRLYFTTNPFGQGNNRPYMLQMVHVRHPPGFSASGAPMRPSNVHMAHYDRGMLVLACAQNEEGNVRDVVWGISADSFPFQQQLMETSTTLPIESHTWAVTESVIPQVHERLDPGQSPSPKAEPPLVVTQHMETMRRIVLLSSQGSHLVTKLRPVDQLREILIKSRGPDTEEVRAFFQLHKEAQACATCLILACSKAAVDQEIAEWATRAFFLYGGEPIYNMGTSGPMQASTLGPAGLHNTTFGATPHPGHMPHGGKVYSPSVSTFATPGPGVPNQMSTPNPNYLPPQQQQQQQQQQNQTFPPNVNLFGQEVTYSGKHNGICQYLARILRPIWEHKIVQDFSVTKPSEQYTVVGSTLSGEEVSWFLEQLIGLKDFIQLNSKFSSPLAIDSLSMSYSSTTLQRSMLSGRADQQMEDQLRRRYQAEATGQEKFSLQQIQDLIMKTCEVLGLWKILCEHQFHLLAASLTEDQRKQLRSMTFKQMVVSGTEITAAMITCLVNRYLGDNATTDAISSRLREVAPSLYSVEDATCSKAHELVQSAKLLQNKYDKDKVLKESLQLYKEVALQLDLQVVCQQYVQIRYYDAIVDLCITAANKRDPQNLALHYYRNGEPPEDTQGMQAFIIRRESYRFITELLGYFLNTSAAHPYASNVPVTPGPPPLPDPNMLSAVEAEKFTEDVLRMILKSTDEMLHVALYDWLINMELSEKLLEIQSPFLEPYLKRAATIEQDNLDTLDLLWKYYEKTKDYASAAKILSKLADRQCIDINLQQRLEYLSRAAMSAKSSTLRTTSSTQGEFLHELEEKMEVARIQLQIFDALSRRGDANKIQDTLSRLNSELLDITTLYGEFADPFDLSESKLAIILCAGHHDPSLVDALWQDIIEKELELTIGSPVNTRMATLGRKIISLGKIYAATERYFPVPFLVKYLERKSCEGGFDQKWVFTIMQDVGIPLTKLQEIYDRMFKSKDPCWQAAKKPLHLMGVIYHLLASFTEAPAVVPSYERRQFTTICLDTLASYLVELHAMSSTDPTVRKYTTDFKGLQAKLERLL</sequence>
<evidence type="ECO:0000256" key="12">
    <source>
        <dbReference type="ARBA" id="ARBA00023157"/>
    </source>
</evidence>
<dbReference type="Pfam" id="PF03177">
    <property type="entry name" value="Nucleoporin_C"/>
    <property type="match status" value="1"/>
</dbReference>
<keyword evidence="14" id="KW-0539">Nucleus</keyword>
<dbReference type="Gene3D" id="1.25.40.450">
    <property type="entry name" value="Nucleoporin, helical domain, N-terminal subdomain"/>
    <property type="match status" value="1"/>
</dbReference>
<evidence type="ECO:0000256" key="11">
    <source>
        <dbReference type="ARBA" id="ARBA00023136"/>
    </source>
</evidence>
<keyword evidence="5" id="KW-0813">Transport</keyword>
<dbReference type="GO" id="GO:0000972">
    <property type="term" value="P:transcription-dependent tethering of RNA polymerase II gene DNA at nuclear periphery"/>
    <property type="evidence" value="ECO:0007669"/>
    <property type="project" value="TreeGrafter"/>
</dbReference>
<evidence type="ECO:0000256" key="17">
    <source>
        <dbReference type="ARBA" id="ARBA00077084"/>
    </source>
</evidence>
<proteinExistence type="inferred from homology"/>
<dbReference type="Gene3D" id="1.20.120.1880">
    <property type="entry name" value="Nucleoporin, helical C-terminal domain"/>
    <property type="match status" value="1"/>
</dbReference>
<dbReference type="InterPro" id="IPR042538">
    <property type="entry name" value="Nucleoporin_Nup155_C_3"/>
</dbReference>
<reference evidence="22" key="1">
    <citation type="submission" date="2022-03" db="EMBL/GenBank/DDBJ databases">
        <authorList>
            <person name="Martin C."/>
        </authorList>
    </citation>
    <scope>NUCLEOTIDE SEQUENCE</scope>
</reference>
<keyword evidence="6" id="KW-0597">Phosphoprotein</keyword>
<comment type="subcellular location">
    <subcellularLocation>
        <location evidence="1">Nucleus membrane</location>
        <topology evidence="1">Peripheral membrane protein</topology>
        <orientation evidence="1">Cytoplasmic side</orientation>
    </subcellularLocation>
    <subcellularLocation>
        <location evidence="3">Nucleus membrane</location>
        <topology evidence="3">Peripheral membrane protein</topology>
        <orientation evidence="3">Nucleoplasmic side</orientation>
    </subcellularLocation>
    <subcellularLocation>
        <location evidence="2">Nucleus</location>
        <location evidence="2">Nuclear pore complex</location>
    </subcellularLocation>
</comment>
<evidence type="ECO:0000259" key="20">
    <source>
        <dbReference type="Pfam" id="PF03177"/>
    </source>
</evidence>
<evidence type="ECO:0000313" key="23">
    <source>
        <dbReference type="Proteomes" id="UP000749559"/>
    </source>
</evidence>
<evidence type="ECO:0000256" key="3">
    <source>
        <dbReference type="ARBA" id="ARBA00004620"/>
    </source>
</evidence>